<proteinExistence type="predicted"/>
<sequence>MGKTTLVNEFSREFENYIHLNLERENEAGQVVAQELKVLSNDHYIQHFFMDLSPGNIAVRVWSEPYSIDRVTTPKGKDFRLVNLPFYYVNCLPLILQSIA</sequence>
<dbReference type="Proteomes" id="UP000310760">
    <property type="component" value="Unassembled WGS sequence"/>
</dbReference>
<dbReference type="EMBL" id="SRYJ01000027">
    <property type="protein sequence ID" value="TGY69542.1"/>
    <property type="molecule type" value="Genomic_DNA"/>
</dbReference>
<reference evidence="1 2" key="1">
    <citation type="submission" date="2019-04" db="EMBL/GenBank/DDBJ databases">
        <title>Microbes associate with the intestines of laboratory mice.</title>
        <authorList>
            <person name="Navarre W."/>
            <person name="Wong E."/>
            <person name="Huang K."/>
            <person name="Tropini C."/>
            <person name="Ng K."/>
            <person name="Yu B."/>
        </authorList>
    </citation>
    <scope>NUCLEOTIDE SEQUENCE [LARGE SCALE GENOMIC DNA]</scope>
    <source>
        <strain evidence="1 2">NM22_B1</strain>
    </source>
</reference>
<dbReference type="AlphaFoldDB" id="A0A4S2FKW1"/>
<accession>A0A4S2FKW1</accession>
<evidence type="ECO:0000313" key="1">
    <source>
        <dbReference type="EMBL" id="TGY69542.1"/>
    </source>
</evidence>
<organism evidence="1 2">
    <name type="scientific">Phocaeicola sartorii</name>
    <dbReference type="NCBI Taxonomy" id="671267"/>
    <lineage>
        <taxon>Bacteria</taxon>
        <taxon>Pseudomonadati</taxon>
        <taxon>Bacteroidota</taxon>
        <taxon>Bacteroidia</taxon>
        <taxon>Bacteroidales</taxon>
        <taxon>Bacteroidaceae</taxon>
        <taxon>Phocaeicola</taxon>
    </lineage>
</organism>
<evidence type="ECO:0000313" key="2">
    <source>
        <dbReference type="Proteomes" id="UP000310760"/>
    </source>
</evidence>
<protein>
    <submittedName>
        <fullName evidence="1">Uncharacterized protein</fullName>
    </submittedName>
</protein>
<gene>
    <name evidence="1" type="ORF">E5339_12720</name>
</gene>
<name>A0A4S2FKW1_9BACT</name>
<dbReference type="RefSeq" id="WP_135951996.1">
    <property type="nucleotide sequence ID" value="NZ_CAOOJZ010000108.1"/>
</dbReference>
<comment type="caution">
    <text evidence="1">The sequence shown here is derived from an EMBL/GenBank/DDBJ whole genome shotgun (WGS) entry which is preliminary data.</text>
</comment>